<dbReference type="EMBL" id="AAVO02000003">
    <property type="protein sequence ID" value="EDM88209.1"/>
    <property type="molecule type" value="Genomic_DNA"/>
</dbReference>
<dbReference type="HOGENOM" id="CLU_1515341_0_0_9"/>
<gene>
    <name evidence="2" type="ORF">RUMOBE_01115</name>
</gene>
<feature type="region of interest" description="Disordered" evidence="1">
    <location>
        <begin position="179"/>
        <end position="200"/>
    </location>
</feature>
<accession>A5ZQ45</accession>
<reference evidence="2 3" key="2">
    <citation type="submission" date="2007-04" db="EMBL/GenBank/DDBJ databases">
        <title>Draft genome sequence of Ruminococcus obeum (ATCC 29174).</title>
        <authorList>
            <person name="Sudarsanam P."/>
            <person name="Ley R."/>
            <person name="Guruge J."/>
            <person name="Turnbaugh P.J."/>
            <person name="Mahowald M."/>
            <person name="Liep D."/>
            <person name="Gordon J."/>
        </authorList>
    </citation>
    <scope>NUCLEOTIDE SEQUENCE [LARGE SCALE GENOMIC DNA]</scope>
    <source>
        <strain evidence="2 3">ATCC 29174</strain>
    </source>
</reference>
<name>A5ZQ45_9FIRM</name>
<dbReference type="AlphaFoldDB" id="A5ZQ45"/>
<organism evidence="2 3">
    <name type="scientific">Blautia obeum ATCC 29174</name>
    <dbReference type="NCBI Taxonomy" id="411459"/>
    <lineage>
        <taxon>Bacteria</taxon>
        <taxon>Bacillati</taxon>
        <taxon>Bacillota</taxon>
        <taxon>Clostridia</taxon>
        <taxon>Lachnospirales</taxon>
        <taxon>Lachnospiraceae</taxon>
        <taxon>Blautia</taxon>
    </lineage>
</organism>
<evidence type="ECO:0000256" key="1">
    <source>
        <dbReference type="SAM" id="MobiDB-lite"/>
    </source>
</evidence>
<dbReference type="GeneID" id="79804285"/>
<evidence type="ECO:0000313" key="2">
    <source>
        <dbReference type="EMBL" id="EDM88209.1"/>
    </source>
</evidence>
<sequence length="213" mass="25177">MTEEKYVTYRHLKKDQEISGAKQGNSWHSFKGYVKEVNAAYVILKLWNPGGPEERFPSEETLFGIEMTEEEIKEKYNQMAGTVVKAIQNRLENYEIGYHEMFNSWLSSDPWEMAQACVKKNLTIIGSCYDIPKKHAMFSGELLDVGICAEDEDGDRFWCHFKSDSVEVMKRRYERYQEQKKRKRMKRSTERRRPLGEQGPIRYGAEYEDDWTL</sequence>
<reference evidence="2 3" key="1">
    <citation type="submission" date="2007-03" db="EMBL/GenBank/DDBJ databases">
        <authorList>
            <person name="Fulton L."/>
            <person name="Clifton S."/>
            <person name="Fulton B."/>
            <person name="Xu J."/>
            <person name="Minx P."/>
            <person name="Pepin K.H."/>
            <person name="Johnson M."/>
            <person name="Thiruvilangam P."/>
            <person name="Bhonagiri V."/>
            <person name="Nash W.E."/>
            <person name="Mardis E.R."/>
            <person name="Wilson R.K."/>
        </authorList>
    </citation>
    <scope>NUCLEOTIDE SEQUENCE [LARGE SCALE GENOMIC DNA]</scope>
    <source>
        <strain evidence="2 3">ATCC 29174</strain>
    </source>
</reference>
<dbReference type="RefSeq" id="WP_005424449.1">
    <property type="nucleotide sequence ID" value="NZ_CP102265.1"/>
</dbReference>
<comment type="caution">
    <text evidence="2">The sequence shown here is derived from an EMBL/GenBank/DDBJ whole genome shotgun (WGS) entry which is preliminary data.</text>
</comment>
<evidence type="ECO:0000313" key="3">
    <source>
        <dbReference type="Proteomes" id="UP000006002"/>
    </source>
</evidence>
<dbReference type="Proteomes" id="UP000006002">
    <property type="component" value="Unassembled WGS sequence"/>
</dbReference>
<protein>
    <submittedName>
        <fullName evidence="2">Uncharacterized protein</fullName>
    </submittedName>
</protein>
<proteinExistence type="predicted"/>